<gene>
    <name evidence="2" type="ORF">LEP1GSC124_0764</name>
</gene>
<dbReference type="AlphaFoldDB" id="M6ZXF7"/>
<evidence type="ECO:0000256" key="1">
    <source>
        <dbReference type="SAM" id="Phobius"/>
    </source>
</evidence>
<keyword evidence="1" id="KW-0472">Membrane</keyword>
<feature type="non-terminal residue" evidence="2">
    <location>
        <position position="1"/>
    </location>
</feature>
<name>M6ZXF7_LEPIR</name>
<sequence>SSATTQELSTSQVKSKFPLQIKLMAVISILMTFTVSTIIFFASSAFRDDSEVRVLQNNLNLVNILGLKIKTDIKEILTNGKQMVGALVQGKQGISFADIFFQNDPDFYLCRSFPNGRKHSDHGQ</sequence>
<dbReference type="Proteomes" id="UP000012117">
    <property type="component" value="Unassembled WGS sequence"/>
</dbReference>
<organism evidence="2 3">
    <name type="scientific">Leptospira interrogans serovar Pyrogenes str. 200701872</name>
    <dbReference type="NCBI Taxonomy" id="1193029"/>
    <lineage>
        <taxon>Bacteria</taxon>
        <taxon>Pseudomonadati</taxon>
        <taxon>Spirochaetota</taxon>
        <taxon>Spirochaetia</taxon>
        <taxon>Leptospirales</taxon>
        <taxon>Leptospiraceae</taxon>
        <taxon>Leptospira</taxon>
    </lineage>
</organism>
<evidence type="ECO:0000313" key="2">
    <source>
        <dbReference type="EMBL" id="EMP06450.1"/>
    </source>
</evidence>
<feature type="transmembrane region" description="Helical" evidence="1">
    <location>
        <begin position="23"/>
        <end position="46"/>
    </location>
</feature>
<dbReference type="EMBL" id="AKWN02000354">
    <property type="protein sequence ID" value="EMP06450.1"/>
    <property type="molecule type" value="Genomic_DNA"/>
</dbReference>
<proteinExistence type="predicted"/>
<keyword evidence="1" id="KW-1133">Transmembrane helix</keyword>
<comment type="caution">
    <text evidence="2">The sequence shown here is derived from an EMBL/GenBank/DDBJ whole genome shotgun (WGS) entry which is preliminary data.</text>
</comment>
<accession>M6ZXF7</accession>
<evidence type="ECO:0000313" key="3">
    <source>
        <dbReference type="Proteomes" id="UP000012117"/>
    </source>
</evidence>
<reference evidence="2 3" key="1">
    <citation type="submission" date="2013-01" db="EMBL/GenBank/DDBJ databases">
        <authorList>
            <person name="Harkins D.M."/>
            <person name="Durkin A.S."/>
            <person name="Brinkac L.M."/>
            <person name="Haft D.H."/>
            <person name="Selengut J.D."/>
            <person name="Sanka R."/>
            <person name="DePew J."/>
            <person name="Purushe J."/>
            <person name="Picardeau M."/>
            <person name="Werts C."/>
            <person name="Goarant C."/>
            <person name="Vinetz J.M."/>
            <person name="Sutton G.G."/>
            <person name="Nierman W.C."/>
            <person name="Fouts D.E."/>
        </authorList>
    </citation>
    <scope>NUCLEOTIDE SEQUENCE [LARGE SCALE GENOMIC DNA]</scope>
    <source>
        <strain evidence="2 3">200701872</strain>
    </source>
</reference>
<keyword evidence="1" id="KW-0812">Transmembrane</keyword>
<protein>
    <submittedName>
        <fullName evidence="2">Uncharacterized protein</fullName>
    </submittedName>
</protein>